<dbReference type="GO" id="GO:0030048">
    <property type="term" value="P:actin filament-based movement"/>
    <property type="evidence" value="ECO:0007669"/>
    <property type="project" value="TreeGrafter"/>
</dbReference>
<accession>A0AAJ0A064</accession>
<dbReference type="GeneID" id="85476915"/>
<proteinExistence type="predicted"/>
<dbReference type="PANTHER" id="PTHR48226:SF1">
    <property type="entry name" value="WAS_WASL-INTERACTING PROTEIN FAMILY MEMBER 1"/>
    <property type="match status" value="1"/>
</dbReference>
<gene>
    <name evidence="2" type="ORF">BDP81DRAFT_446367</name>
</gene>
<dbReference type="EMBL" id="JAHMHQ010000003">
    <property type="protein sequence ID" value="KAK1641479.1"/>
    <property type="molecule type" value="Genomic_DNA"/>
</dbReference>
<dbReference type="PANTHER" id="PTHR48226">
    <property type="entry name" value="OS06G0326200 PROTEIN"/>
    <property type="match status" value="1"/>
</dbReference>
<feature type="region of interest" description="Disordered" evidence="1">
    <location>
        <begin position="134"/>
        <end position="185"/>
    </location>
</feature>
<dbReference type="Proteomes" id="UP001243989">
    <property type="component" value="Unassembled WGS sequence"/>
</dbReference>
<reference evidence="2" key="1">
    <citation type="submission" date="2021-06" db="EMBL/GenBank/DDBJ databases">
        <title>Comparative genomics, transcriptomics and evolutionary studies reveal genomic signatures of adaptation to plant cell wall in hemibiotrophic fungi.</title>
        <authorList>
            <consortium name="DOE Joint Genome Institute"/>
            <person name="Baroncelli R."/>
            <person name="Diaz J.F."/>
            <person name="Benocci T."/>
            <person name="Peng M."/>
            <person name="Battaglia E."/>
            <person name="Haridas S."/>
            <person name="Andreopoulos W."/>
            <person name="Labutti K."/>
            <person name="Pangilinan J."/>
            <person name="Floch G.L."/>
            <person name="Makela M.R."/>
            <person name="Henrissat B."/>
            <person name="Grigoriev I.V."/>
            <person name="Crouch J.A."/>
            <person name="De Vries R.P."/>
            <person name="Sukno S.A."/>
            <person name="Thon M.R."/>
        </authorList>
    </citation>
    <scope>NUCLEOTIDE SEQUENCE</scope>
    <source>
        <strain evidence="2">CBS 102054</strain>
    </source>
</reference>
<dbReference type="InterPro" id="IPR053099">
    <property type="entry name" value="WAS/WASL-interacting_domain"/>
</dbReference>
<evidence type="ECO:0000313" key="2">
    <source>
        <dbReference type="EMBL" id="KAK1641479.1"/>
    </source>
</evidence>
<keyword evidence="3" id="KW-1185">Reference proteome</keyword>
<sequence length="453" mass="47635">MCESDCITTPRHATSNEGGSITTNVNPVFRHYVSAPDRLVSPTLRVRAPSHAVYDDVAYAKRSIRPPRIAIPTSVKVGTPWVMLMLIAGGWYCFTPSPLRNAVFWSAAGICVATTVTVGGAKVTKTVFVGPLDAGGGDGGGGGPWGGSGPPGGGGGPSGGGGGGGDGGGGPSGGGGGGGEGGGGPSGAAAAVKEVVVLEEAAVEVLVVPGVGVFDQDSVLAVEVFCESMTILPFCQTEQAVVRIFGPKCRRRHNVLKGEKEAKIILIARDDGSIHRVEANKELAGGWPFKAILPGAKLLTITVHLRFIALREVFRKTEVAQASHKPSLCVIDRLLIRRGYGAVLKIAPPRMGVQPIHRIEAPTAQGLVSSCEPRACVTRRIRHADNGRAYSLTETSVLFPREIQCPEKPSHTYLVECGIGIWLVNNVSQRESQQHIMSLNKHKLHSSTIHQRK</sequence>
<dbReference type="RefSeq" id="XP_060450086.1">
    <property type="nucleotide sequence ID" value="XM_060592053.1"/>
</dbReference>
<evidence type="ECO:0000256" key="1">
    <source>
        <dbReference type="SAM" id="MobiDB-lite"/>
    </source>
</evidence>
<name>A0AAJ0A064_9PEZI</name>
<dbReference type="GO" id="GO:0005884">
    <property type="term" value="C:actin filament"/>
    <property type="evidence" value="ECO:0007669"/>
    <property type="project" value="TreeGrafter"/>
</dbReference>
<dbReference type="AlphaFoldDB" id="A0AAJ0A064"/>
<protein>
    <submittedName>
        <fullName evidence="2">Uncharacterized protein</fullName>
    </submittedName>
</protein>
<evidence type="ECO:0000313" key="3">
    <source>
        <dbReference type="Proteomes" id="UP001243989"/>
    </source>
</evidence>
<comment type="caution">
    <text evidence="2">The sequence shown here is derived from an EMBL/GenBank/DDBJ whole genome shotgun (WGS) entry which is preliminary data.</text>
</comment>
<organism evidence="2 3">
    <name type="scientific">Colletotrichum phormii</name>
    <dbReference type="NCBI Taxonomy" id="359342"/>
    <lineage>
        <taxon>Eukaryota</taxon>
        <taxon>Fungi</taxon>
        <taxon>Dikarya</taxon>
        <taxon>Ascomycota</taxon>
        <taxon>Pezizomycotina</taxon>
        <taxon>Sordariomycetes</taxon>
        <taxon>Hypocreomycetidae</taxon>
        <taxon>Glomerellales</taxon>
        <taxon>Glomerellaceae</taxon>
        <taxon>Colletotrichum</taxon>
        <taxon>Colletotrichum acutatum species complex</taxon>
    </lineage>
</organism>